<keyword evidence="1" id="KW-1015">Disulfide bond</keyword>
<reference evidence="6 7" key="1">
    <citation type="submission" date="2021-04" db="EMBL/GenBank/DDBJ databases">
        <authorList>
            <person name="Bliznina A."/>
        </authorList>
    </citation>
    <scope>NUCLEOTIDE SEQUENCE [LARGE SCALE GENOMIC DNA]</scope>
</reference>
<evidence type="ECO:0000259" key="5">
    <source>
        <dbReference type="PROSITE" id="PS50060"/>
    </source>
</evidence>
<dbReference type="SUPFAM" id="SSF49854">
    <property type="entry name" value="Spermadhesin, CUB domain"/>
    <property type="match status" value="1"/>
</dbReference>
<dbReference type="EMBL" id="OU015568">
    <property type="protein sequence ID" value="CAG5089359.1"/>
    <property type="molecule type" value="Genomic_DNA"/>
</dbReference>
<evidence type="ECO:0000313" key="7">
    <source>
        <dbReference type="Proteomes" id="UP001158576"/>
    </source>
</evidence>
<feature type="domain" description="CUB" evidence="4">
    <location>
        <begin position="1"/>
        <end position="62"/>
    </location>
</feature>
<comment type="caution">
    <text evidence="2">Lacks conserved residue(s) required for the propagation of feature annotation.</text>
</comment>
<dbReference type="PANTHER" id="PTHR23282:SF101">
    <property type="entry name" value="MAM DOMAIN-CONTAINING PROTEIN"/>
    <property type="match status" value="1"/>
</dbReference>
<proteinExistence type="predicted"/>
<evidence type="ECO:0000256" key="1">
    <source>
        <dbReference type="ARBA" id="ARBA00023157"/>
    </source>
</evidence>
<gene>
    <name evidence="6" type="ORF">OKIOD_LOCUS3743</name>
</gene>
<feature type="domain" description="MAM" evidence="5">
    <location>
        <begin position="69"/>
        <end position="233"/>
    </location>
</feature>
<dbReference type="SUPFAM" id="SSF49899">
    <property type="entry name" value="Concanavalin A-like lectins/glucanases"/>
    <property type="match status" value="1"/>
</dbReference>
<dbReference type="PANTHER" id="PTHR23282">
    <property type="entry name" value="APICAL ENDOSOMAL GLYCOPROTEIN PRECURSOR"/>
    <property type="match status" value="1"/>
</dbReference>
<dbReference type="Proteomes" id="UP001158576">
    <property type="component" value="Chromosome PAR"/>
</dbReference>
<dbReference type="InterPro" id="IPR000998">
    <property type="entry name" value="MAM_dom"/>
</dbReference>
<dbReference type="CDD" id="cd00041">
    <property type="entry name" value="CUB"/>
    <property type="match status" value="1"/>
</dbReference>
<sequence>MDSPGCFNDYVEIIDGDLSLGRFCGENPALVPILSSSNRLVFKFVSDEKNEARGFALTYKFLWGVPNVIKCDFEGQDLCRGWIQDHFDELDWKMRSGPTSSPNTGPQEGVDNSSYAYMEASAPATYGDSAQLISAFMFMVPGELYCLRFHYHMFGREIGTLQVYATERGFNVGKRLIWSRTGNQGDQWKIATVPITVVMPNYNQVLFKAIRGGSYEGDIGLDNVHVRKGRCEIGENVSFWEEEEEISADALSESIQTESEDDKDQNSEQEADDNK</sequence>
<dbReference type="CDD" id="cd06263">
    <property type="entry name" value="MAM"/>
    <property type="match status" value="1"/>
</dbReference>
<keyword evidence="7" id="KW-1185">Reference proteome</keyword>
<dbReference type="PRINTS" id="PR00020">
    <property type="entry name" value="MAMDOMAIN"/>
</dbReference>
<feature type="compositionally biased region" description="Acidic residues" evidence="3">
    <location>
        <begin position="258"/>
        <end position="275"/>
    </location>
</feature>
<dbReference type="Gene3D" id="2.60.120.200">
    <property type="match status" value="1"/>
</dbReference>
<evidence type="ECO:0000256" key="2">
    <source>
        <dbReference type="PROSITE-ProRule" id="PRU00059"/>
    </source>
</evidence>
<evidence type="ECO:0000259" key="4">
    <source>
        <dbReference type="PROSITE" id="PS01180"/>
    </source>
</evidence>
<dbReference type="InterPro" id="IPR035914">
    <property type="entry name" value="Sperma_CUB_dom_sf"/>
</dbReference>
<dbReference type="InterPro" id="IPR013320">
    <property type="entry name" value="ConA-like_dom_sf"/>
</dbReference>
<accession>A0ABN7RZI1</accession>
<dbReference type="PROSITE" id="PS01180">
    <property type="entry name" value="CUB"/>
    <property type="match status" value="1"/>
</dbReference>
<dbReference type="PROSITE" id="PS50060">
    <property type="entry name" value="MAM_2"/>
    <property type="match status" value="1"/>
</dbReference>
<name>A0ABN7RZI1_OIKDI</name>
<dbReference type="InterPro" id="IPR000859">
    <property type="entry name" value="CUB_dom"/>
</dbReference>
<dbReference type="Pfam" id="PF00431">
    <property type="entry name" value="CUB"/>
    <property type="match status" value="1"/>
</dbReference>
<evidence type="ECO:0000313" key="6">
    <source>
        <dbReference type="EMBL" id="CAG5089359.1"/>
    </source>
</evidence>
<dbReference type="InterPro" id="IPR051560">
    <property type="entry name" value="MAM_domain-containing"/>
</dbReference>
<feature type="region of interest" description="Disordered" evidence="3">
    <location>
        <begin position="242"/>
        <end position="275"/>
    </location>
</feature>
<dbReference type="SMART" id="SM00137">
    <property type="entry name" value="MAM"/>
    <property type="match status" value="1"/>
</dbReference>
<dbReference type="Pfam" id="PF00629">
    <property type="entry name" value="MAM"/>
    <property type="match status" value="1"/>
</dbReference>
<organism evidence="6 7">
    <name type="scientific">Oikopleura dioica</name>
    <name type="common">Tunicate</name>
    <dbReference type="NCBI Taxonomy" id="34765"/>
    <lineage>
        <taxon>Eukaryota</taxon>
        <taxon>Metazoa</taxon>
        <taxon>Chordata</taxon>
        <taxon>Tunicata</taxon>
        <taxon>Appendicularia</taxon>
        <taxon>Copelata</taxon>
        <taxon>Oikopleuridae</taxon>
        <taxon>Oikopleura</taxon>
    </lineage>
</organism>
<dbReference type="Gene3D" id="2.60.120.290">
    <property type="entry name" value="Spermadhesin, CUB domain"/>
    <property type="match status" value="1"/>
</dbReference>
<evidence type="ECO:0000256" key="3">
    <source>
        <dbReference type="SAM" id="MobiDB-lite"/>
    </source>
</evidence>
<protein>
    <submittedName>
        <fullName evidence="6">Oidioi.mRNA.OKI2018_I69.PAR.g12185.t1.cds</fullName>
    </submittedName>
</protein>